<accession>A0ABU5L8V4</accession>
<proteinExistence type="predicted"/>
<dbReference type="InterPro" id="IPR021251">
    <property type="entry name" value="DUF2793"/>
</dbReference>
<gene>
    <name evidence="1" type="ORF">Cyrtocomes_00934</name>
</gene>
<keyword evidence="2" id="KW-1185">Reference proteome</keyword>
<comment type="caution">
    <text evidence="1">The sequence shown here is derived from an EMBL/GenBank/DDBJ whole genome shotgun (WGS) entry which is preliminary data.</text>
</comment>
<dbReference type="RefSeq" id="WP_322498006.1">
    <property type="nucleotide sequence ID" value="NZ_JARGYT010000061.1"/>
</dbReference>
<evidence type="ECO:0000313" key="2">
    <source>
        <dbReference type="Proteomes" id="UP001293791"/>
    </source>
</evidence>
<protein>
    <submittedName>
        <fullName evidence="1">DUF2793-containing protein</fullName>
    </submittedName>
</protein>
<reference evidence="1 2" key="1">
    <citation type="submission" date="2023-02" db="EMBL/GenBank/DDBJ databases">
        <title>Host association and intracellularity evolved multiple times independently in the Rickettsiales.</title>
        <authorList>
            <person name="Castelli M."/>
            <person name="Nardi T."/>
            <person name="Gammuto L."/>
            <person name="Bellinzona G."/>
            <person name="Sabaneyeva E."/>
            <person name="Potekhin A."/>
            <person name="Serra V."/>
            <person name="Petroni G."/>
            <person name="Sassera D."/>
        </authorList>
    </citation>
    <scope>NUCLEOTIDE SEQUENCE [LARGE SCALE GENOMIC DNA]</scope>
    <source>
        <strain evidence="1 2">BOD18</strain>
    </source>
</reference>
<name>A0ABU5L8V4_9RICK</name>
<sequence length="116" mass="13540">MNKTNNYSLTYLEQYQGQKEVVVNDNMKIIDLLLHKCANSRGKDISEIKDPIQDSIFIIPQRATSVWSGKGDNIAILLGDWFYISPKEGMMFWVRDERDFIVYTGSAWEACRWLKK</sequence>
<dbReference type="Pfam" id="PF10983">
    <property type="entry name" value="DUF2793"/>
    <property type="match status" value="1"/>
</dbReference>
<evidence type="ECO:0000313" key="1">
    <source>
        <dbReference type="EMBL" id="MDZ5762546.1"/>
    </source>
</evidence>
<dbReference type="EMBL" id="JARGYT010000061">
    <property type="protein sequence ID" value="MDZ5762546.1"/>
    <property type="molecule type" value="Genomic_DNA"/>
</dbReference>
<organism evidence="1 2">
    <name type="scientific">Candidatus Cyrtobacter comes</name>
    <dbReference type="NCBI Taxonomy" id="675776"/>
    <lineage>
        <taxon>Bacteria</taxon>
        <taxon>Pseudomonadati</taxon>
        <taxon>Pseudomonadota</taxon>
        <taxon>Alphaproteobacteria</taxon>
        <taxon>Rickettsiales</taxon>
        <taxon>Candidatus Midichloriaceae</taxon>
        <taxon>Candidatus Cyrtobacter</taxon>
    </lineage>
</organism>
<dbReference type="Proteomes" id="UP001293791">
    <property type="component" value="Unassembled WGS sequence"/>
</dbReference>